<reference evidence="1 2" key="1">
    <citation type="submission" date="2022-10" db="EMBL/GenBank/DDBJ databases">
        <title>Identification of biosynthetic pathway for the production of the potent trypsin inhibitor radiosumin.</title>
        <authorList>
            <person name="Fewer D.P."/>
            <person name="Delbaje E."/>
            <person name="Ouyang X."/>
            <person name="Agostino P.D."/>
            <person name="Wahlsten M."/>
            <person name="Jokela J."/>
            <person name="Permi P."/>
            <person name="Haapaniemi E."/>
            <person name="Koistinen H."/>
        </authorList>
    </citation>
    <scope>NUCLEOTIDE SEQUENCE [LARGE SCALE GENOMIC DNA]</scope>
    <source>
        <strain evidence="1 2">NIES-515</strain>
    </source>
</reference>
<dbReference type="Proteomes" id="UP001526143">
    <property type="component" value="Unassembled WGS sequence"/>
</dbReference>
<dbReference type="EMBL" id="JAOWRF010000214">
    <property type="protein sequence ID" value="MCV3214739.1"/>
    <property type="molecule type" value="Genomic_DNA"/>
</dbReference>
<sequence length="63" mass="7188">MRKGDFSVKKFILNNRNLPKIVINTGFKDDDGNNLENLEKTLQAGLEPKQFIPILTAYLILIN</sequence>
<name>A0ABT3B036_9CYAN</name>
<comment type="caution">
    <text evidence="1">The sequence shown here is derived from an EMBL/GenBank/DDBJ whole genome shotgun (WGS) entry which is preliminary data.</text>
</comment>
<evidence type="ECO:0000313" key="1">
    <source>
        <dbReference type="EMBL" id="MCV3214739.1"/>
    </source>
</evidence>
<keyword evidence="2" id="KW-1185">Reference proteome</keyword>
<gene>
    <name evidence="1" type="ORF">OGM63_14640</name>
</gene>
<evidence type="ECO:0000313" key="2">
    <source>
        <dbReference type="Proteomes" id="UP001526143"/>
    </source>
</evidence>
<accession>A0ABT3B036</accession>
<proteinExistence type="predicted"/>
<organism evidence="1 2">
    <name type="scientific">Plectonema radiosum NIES-515</name>
    <dbReference type="NCBI Taxonomy" id="2986073"/>
    <lineage>
        <taxon>Bacteria</taxon>
        <taxon>Bacillati</taxon>
        <taxon>Cyanobacteriota</taxon>
        <taxon>Cyanophyceae</taxon>
        <taxon>Oscillatoriophycideae</taxon>
        <taxon>Oscillatoriales</taxon>
        <taxon>Microcoleaceae</taxon>
        <taxon>Plectonema</taxon>
    </lineage>
</organism>
<protein>
    <submittedName>
        <fullName evidence="1">Uncharacterized protein</fullName>
    </submittedName>
</protein>
<dbReference type="RefSeq" id="WP_263746316.1">
    <property type="nucleotide sequence ID" value="NZ_JAOWRF010000214.1"/>
</dbReference>